<dbReference type="AlphaFoldDB" id="A0AA36GML1"/>
<sequence>MCASHMHFIHAVDTQTRRTMASVLPKSMKHQYALINANEIVAKNYYTIAANEEAIKEELMTNGLVQSAFDTYVDFRPYSGGIYEHIAGARSGGHAIKIIGWGVEKEGQKRPYWIIANSWNIDWGEKGFFRMIRSKNNCKPEELAKAGMMDV</sequence>
<organism evidence="4 5">
    <name type="scientific">Cylicocyclus nassatus</name>
    <name type="common">Nematode worm</name>
    <dbReference type="NCBI Taxonomy" id="53992"/>
    <lineage>
        <taxon>Eukaryota</taxon>
        <taxon>Metazoa</taxon>
        <taxon>Ecdysozoa</taxon>
        <taxon>Nematoda</taxon>
        <taxon>Chromadorea</taxon>
        <taxon>Rhabditida</taxon>
        <taxon>Rhabditina</taxon>
        <taxon>Rhabditomorpha</taxon>
        <taxon>Strongyloidea</taxon>
        <taxon>Strongylidae</taxon>
        <taxon>Cylicocyclus</taxon>
    </lineage>
</organism>
<keyword evidence="2" id="KW-1015">Disulfide bond</keyword>
<dbReference type="Gene3D" id="3.90.70.10">
    <property type="entry name" value="Cysteine proteinases"/>
    <property type="match status" value="1"/>
</dbReference>
<dbReference type="PROSITE" id="PS00639">
    <property type="entry name" value="THIOL_PROTEASE_HIS"/>
    <property type="match status" value="1"/>
</dbReference>
<dbReference type="InterPro" id="IPR013128">
    <property type="entry name" value="Peptidase_C1A"/>
</dbReference>
<comment type="similarity">
    <text evidence="1">Belongs to the peptidase C1 family.</text>
</comment>
<accession>A0AA36GML1</accession>
<dbReference type="PANTHER" id="PTHR12411">
    <property type="entry name" value="CYSTEINE PROTEASE FAMILY C1-RELATED"/>
    <property type="match status" value="1"/>
</dbReference>
<dbReference type="InterPro" id="IPR025661">
    <property type="entry name" value="Pept_asp_AS"/>
</dbReference>
<protein>
    <recommendedName>
        <fullName evidence="3">Peptidase C1A papain C-terminal domain-containing protein</fullName>
    </recommendedName>
</protein>
<comment type="caution">
    <text evidence="4">The sequence shown here is derived from an EMBL/GenBank/DDBJ whole genome shotgun (WGS) entry which is preliminary data.</text>
</comment>
<dbReference type="PROSITE" id="PS00640">
    <property type="entry name" value="THIOL_PROTEASE_ASN"/>
    <property type="match status" value="1"/>
</dbReference>
<evidence type="ECO:0000256" key="2">
    <source>
        <dbReference type="ARBA" id="ARBA00023157"/>
    </source>
</evidence>
<dbReference type="InterPro" id="IPR025660">
    <property type="entry name" value="Pept_his_AS"/>
</dbReference>
<name>A0AA36GML1_CYLNA</name>
<dbReference type="SUPFAM" id="SSF54001">
    <property type="entry name" value="Cysteine proteinases"/>
    <property type="match status" value="1"/>
</dbReference>
<reference evidence="4" key="1">
    <citation type="submission" date="2023-07" db="EMBL/GenBank/DDBJ databases">
        <authorList>
            <consortium name="CYATHOMIX"/>
        </authorList>
    </citation>
    <scope>NUCLEOTIDE SEQUENCE</scope>
    <source>
        <strain evidence="4">N/A</strain>
    </source>
</reference>
<dbReference type="InterPro" id="IPR038765">
    <property type="entry name" value="Papain-like_cys_pep_sf"/>
</dbReference>
<dbReference type="GO" id="GO:0008234">
    <property type="term" value="F:cysteine-type peptidase activity"/>
    <property type="evidence" value="ECO:0007669"/>
    <property type="project" value="InterPro"/>
</dbReference>
<gene>
    <name evidence="4" type="ORF">CYNAS_LOCUS6793</name>
</gene>
<dbReference type="EMBL" id="CATQJL010000112">
    <property type="protein sequence ID" value="CAJ0594810.1"/>
    <property type="molecule type" value="Genomic_DNA"/>
</dbReference>
<feature type="domain" description="Peptidase C1A papain C-terminal" evidence="3">
    <location>
        <begin position="7"/>
        <end position="148"/>
    </location>
</feature>
<evidence type="ECO:0000313" key="4">
    <source>
        <dbReference type="EMBL" id="CAJ0594810.1"/>
    </source>
</evidence>
<dbReference type="Proteomes" id="UP001176961">
    <property type="component" value="Unassembled WGS sequence"/>
</dbReference>
<evidence type="ECO:0000313" key="5">
    <source>
        <dbReference type="Proteomes" id="UP001176961"/>
    </source>
</evidence>
<evidence type="ECO:0000256" key="1">
    <source>
        <dbReference type="ARBA" id="ARBA00008455"/>
    </source>
</evidence>
<keyword evidence="5" id="KW-1185">Reference proteome</keyword>
<dbReference type="Pfam" id="PF00112">
    <property type="entry name" value="Peptidase_C1"/>
    <property type="match status" value="1"/>
</dbReference>
<proteinExistence type="inferred from homology"/>
<dbReference type="InterPro" id="IPR000668">
    <property type="entry name" value="Peptidase_C1A_C"/>
</dbReference>
<dbReference type="SMART" id="SM00645">
    <property type="entry name" value="Pept_C1"/>
    <property type="match status" value="1"/>
</dbReference>
<evidence type="ECO:0000259" key="3">
    <source>
        <dbReference type="SMART" id="SM00645"/>
    </source>
</evidence>
<dbReference type="GO" id="GO:0006508">
    <property type="term" value="P:proteolysis"/>
    <property type="evidence" value="ECO:0007669"/>
    <property type="project" value="InterPro"/>
</dbReference>